<dbReference type="AlphaFoldDB" id="A0ABD2BLC1"/>
<name>A0ABD2BLC1_VESMC</name>
<reference evidence="1 2" key="1">
    <citation type="journal article" date="2024" name="Ann. Entomol. Soc. Am.">
        <title>Genomic analyses of the southern and eastern yellowjacket wasps (Hymenoptera: Vespidae) reveal evolutionary signatures of social life.</title>
        <authorList>
            <person name="Catto M.A."/>
            <person name="Caine P.B."/>
            <person name="Orr S.E."/>
            <person name="Hunt B.G."/>
            <person name="Goodisman M.A.D."/>
        </authorList>
    </citation>
    <scope>NUCLEOTIDE SEQUENCE [LARGE SCALE GENOMIC DNA]</scope>
    <source>
        <strain evidence="1">232</strain>
        <tissue evidence="1">Head and thorax</tissue>
    </source>
</reference>
<comment type="caution">
    <text evidence="1">The sequence shown here is derived from an EMBL/GenBank/DDBJ whole genome shotgun (WGS) entry which is preliminary data.</text>
</comment>
<protein>
    <submittedName>
        <fullName evidence="1">Uncharacterized protein</fullName>
    </submittedName>
</protein>
<dbReference type="Proteomes" id="UP001607303">
    <property type="component" value="Unassembled WGS sequence"/>
</dbReference>
<accession>A0ABD2BLC1</accession>
<keyword evidence="2" id="KW-1185">Reference proteome</keyword>
<gene>
    <name evidence="1" type="ORF">V1477_014126</name>
</gene>
<dbReference type="EMBL" id="JAYRBN010000074">
    <property type="protein sequence ID" value="KAL2733158.1"/>
    <property type="molecule type" value="Genomic_DNA"/>
</dbReference>
<sequence>MFKNKVRPISPLLGIRLPSATYAAIAAPSPGNKAFPKSFADKATCCCFGFIGPTKPSFPLSSELDPFLVSALLFSIVFSTHSKLSSESLAELLSETFLFFLPYSSIRVGDLPQTLSTPHKPICSRSRLRASITGKVTSDLKL</sequence>
<evidence type="ECO:0000313" key="2">
    <source>
        <dbReference type="Proteomes" id="UP001607303"/>
    </source>
</evidence>
<evidence type="ECO:0000313" key="1">
    <source>
        <dbReference type="EMBL" id="KAL2733158.1"/>
    </source>
</evidence>
<proteinExistence type="predicted"/>
<organism evidence="1 2">
    <name type="scientific">Vespula maculifrons</name>
    <name type="common">Eastern yellow jacket</name>
    <name type="synonym">Wasp</name>
    <dbReference type="NCBI Taxonomy" id="7453"/>
    <lineage>
        <taxon>Eukaryota</taxon>
        <taxon>Metazoa</taxon>
        <taxon>Ecdysozoa</taxon>
        <taxon>Arthropoda</taxon>
        <taxon>Hexapoda</taxon>
        <taxon>Insecta</taxon>
        <taxon>Pterygota</taxon>
        <taxon>Neoptera</taxon>
        <taxon>Endopterygota</taxon>
        <taxon>Hymenoptera</taxon>
        <taxon>Apocrita</taxon>
        <taxon>Aculeata</taxon>
        <taxon>Vespoidea</taxon>
        <taxon>Vespidae</taxon>
        <taxon>Vespinae</taxon>
        <taxon>Vespula</taxon>
    </lineage>
</organism>